<dbReference type="InterPro" id="IPR002125">
    <property type="entry name" value="CMP_dCMP_dom"/>
</dbReference>
<evidence type="ECO:0000313" key="2">
    <source>
        <dbReference type="EMBL" id="QHT07680.1"/>
    </source>
</evidence>
<evidence type="ECO:0000259" key="1">
    <source>
        <dbReference type="Pfam" id="PF00383"/>
    </source>
</evidence>
<sequence>MQPTSGPCYDGVDMERCKIMSLEQKKYMDKCLNLAHKSTLTQKHGCVIVRRKKIISCGYNFKIQNHFDPHTKESRCAFQNHRCSNDIFSVHAEISTLKKVKNQDLRECDLYVVRLGPTSNNVTNTRSSREPMKYSLPCKVCNSYIQFCGIKKVYYSVNPQK</sequence>
<accession>A0A6C0CUS9</accession>
<dbReference type="Gene3D" id="3.40.140.10">
    <property type="entry name" value="Cytidine Deaminase, domain 2"/>
    <property type="match status" value="1"/>
</dbReference>
<organism evidence="2">
    <name type="scientific">viral metagenome</name>
    <dbReference type="NCBI Taxonomy" id="1070528"/>
    <lineage>
        <taxon>unclassified sequences</taxon>
        <taxon>metagenomes</taxon>
        <taxon>organismal metagenomes</taxon>
    </lineage>
</organism>
<protein>
    <recommendedName>
        <fullName evidence="1">CMP/dCMP-type deaminase domain-containing protein</fullName>
    </recommendedName>
</protein>
<proteinExistence type="predicted"/>
<dbReference type="AlphaFoldDB" id="A0A6C0CUS9"/>
<dbReference type="SUPFAM" id="SSF53927">
    <property type="entry name" value="Cytidine deaminase-like"/>
    <property type="match status" value="1"/>
</dbReference>
<dbReference type="InterPro" id="IPR016193">
    <property type="entry name" value="Cytidine_deaminase-like"/>
</dbReference>
<reference evidence="2" key="1">
    <citation type="journal article" date="2020" name="Nature">
        <title>Giant virus diversity and host interactions through global metagenomics.</title>
        <authorList>
            <person name="Schulz F."/>
            <person name="Roux S."/>
            <person name="Paez-Espino D."/>
            <person name="Jungbluth S."/>
            <person name="Walsh D.A."/>
            <person name="Denef V.J."/>
            <person name="McMahon K.D."/>
            <person name="Konstantinidis K.T."/>
            <person name="Eloe-Fadrosh E.A."/>
            <person name="Kyrpides N.C."/>
            <person name="Woyke T."/>
        </authorList>
    </citation>
    <scope>NUCLEOTIDE SEQUENCE</scope>
    <source>
        <strain evidence="2">GVMAG-M-3300021964-36</strain>
    </source>
</reference>
<name>A0A6C0CUS9_9ZZZZ</name>
<dbReference type="GO" id="GO:0003824">
    <property type="term" value="F:catalytic activity"/>
    <property type="evidence" value="ECO:0007669"/>
    <property type="project" value="InterPro"/>
</dbReference>
<dbReference type="Pfam" id="PF00383">
    <property type="entry name" value="dCMP_cyt_deam_1"/>
    <property type="match status" value="1"/>
</dbReference>
<feature type="domain" description="CMP/dCMP-type deaminase" evidence="1">
    <location>
        <begin position="24"/>
        <end position="156"/>
    </location>
</feature>
<dbReference type="EMBL" id="MN739484">
    <property type="protein sequence ID" value="QHT07680.1"/>
    <property type="molecule type" value="Genomic_DNA"/>
</dbReference>